<dbReference type="Gene3D" id="3.30.70.330">
    <property type="match status" value="2"/>
</dbReference>
<accession>A0A8D8M926</accession>
<evidence type="ECO:0000256" key="3">
    <source>
        <dbReference type="SAM" id="MobiDB-lite"/>
    </source>
</evidence>
<dbReference type="GO" id="GO:0043022">
    <property type="term" value="F:ribosome binding"/>
    <property type="evidence" value="ECO:0007669"/>
    <property type="project" value="TreeGrafter"/>
</dbReference>
<feature type="region of interest" description="Disordered" evidence="3">
    <location>
        <begin position="458"/>
        <end position="493"/>
    </location>
</feature>
<feature type="compositionally biased region" description="Polar residues" evidence="3">
    <location>
        <begin position="468"/>
        <end position="488"/>
    </location>
</feature>
<dbReference type="PANTHER" id="PTHR12566:SF9">
    <property type="entry name" value="CYTOPLASMIC POLYADENYLATION ELEMENT-BINDING PROTEIN 1"/>
    <property type="match status" value="1"/>
</dbReference>
<evidence type="ECO:0000313" key="5">
    <source>
        <dbReference type="EMBL" id="CAG6620148.1"/>
    </source>
</evidence>
<dbReference type="InterPro" id="IPR034819">
    <property type="entry name" value="CPEB"/>
</dbReference>
<dbReference type="InterPro" id="IPR012677">
    <property type="entry name" value="Nucleotide-bd_a/b_plait_sf"/>
</dbReference>
<feature type="domain" description="RRM" evidence="4">
    <location>
        <begin position="563"/>
        <end position="652"/>
    </location>
</feature>
<dbReference type="Gene3D" id="1.25.40.10">
    <property type="entry name" value="Tetratricopeptide repeat domain"/>
    <property type="match status" value="1"/>
</dbReference>
<dbReference type="GO" id="GO:0000900">
    <property type="term" value="F:mRNA regulatory element binding translation repressor activity"/>
    <property type="evidence" value="ECO:0007669"/>
    <property type="project" value="TreeGrafter"/>
</dbReference>
<dbReference type="GO" id="GO:0008135">
    <property type="term" value="F:translation factor activity, RNA binding"/>
    <property type="evidence" value="ECO:0007669"/>
    <property type="project" value="TreeGrafter"/>
</dbReference>
<dbReference type="GO" id="GO:0003730">
    <property type="term" value="F:mRNA 3'-UTR binding"/>
    <property type="evidence" value="ECO:0007669"/>
    <property type="project" value="InterPro"/>
</dbReference>
<dbReference type="Pfam" id="PF16367">
    <property type="entry name" value="RRM_7"/>
    <property type="match status" value="1"/>
</dbReference>
<protein>
    <submittedName>
        <fullName evidence="5">Cytoplasmic polyadenylation element-binding protein 1</fullName>
    </submittedName>
</protein>
<dbReference type="InterPro" id="IPR038446">
    <property type="entry name" value="CEBP_ZZ_sf"/>
</dbReference>
<dbReference type="SUPFAM" id="SSF54928">
    <property type="entry name" value="RNA-binding domain, RBD"/>
    <property type="match status" value="1"/>
</dbReference>
<sequence length="856" mass="92692">MAGDFLETENSTLDVKNLDLEKYRKMVRNFIDMHSYNSALFWADKIVSITNDAYDVYWLAQCMFLLRQYHRGAHLIRSRGLEKTNSLCHYIASLCLYEGKDYSEALSVLDLQLNNINDTSEMNQSTDTMVPGMNHNEQEKIINEILDTPLSERSISDIFNMGSSRGELYNVPDTPDSSTLGTTAGRRGRHESAATDFCLDDNNNVLLGGARAPGSPMLGRSPPATTGATRLQRLNPGLTLNTLNGFSSSGVGDSSTSNSPWLDSPLFSPMTPQVVRSSLDNRFSQYSSTSNSSWIDSPVFSPMTPQVARSPLDTRFFQYSSGSPPFGSHSLESCSPPYFPSDGEGGDYSPYYHTGGNGGAGDYFPYPPSTNGDSHAHPLNTSMTDSSNVDNIDDLLAGLSLNPTGWNNLQNLASMCTLQQPGLDPYTTTILAHQYCENLRKHRDLVNQLDSVLASLMTGQAPGPARSPGNSPMHSPRSNSGPQRHSPSSGGGYYGAGGSGYHNGGGDCGGGGYGMNGGGGGIQSTLDIAARHHRSSANSQVPTKTWEGVLPLRTSFTDEILSNKIFLGGVPWDTPEYLLLTVFSQFGPVKVEWPQGTPDSPTGPKGFAYLVYDSYTSAKSMLEHCAFDGNSYYYKIPSKKRGRDNHASMVRNFKDVEVVPWAISDSNYSPHGHSTKLEPGKTIFVGALHGRLTAQALFNVMNDLFGDVVYAGIDTDKHKYPIGSGRITFGSTRAYSDAIRAAFIQVKSGRICKKLQLDPYLEDNVCSECQTHSGPYFCREGICYRYFCRSCWLKVHIGDYSSHDPIVRNVRKSPPSSPSGHGAASLGSSGHGGGAAAPGSLGSFTASSIISRGSLI</sequence>
<feature type="region of interest" description="Disordered" evidence="3">
    <location>
        <begin position="166"/>
        <end position="188"/>
    </location>
</feature>
<feature type="compositionally biased region" description="Low complexity" evidence="3">
    <location>
        <begin position="818"/>
        <end position="828"/>
    </location>
</feature>
<dbReference type="PANTHER" id="PTHR12566">
    <property type="entry name" value="CYTOPLASMIC POLYADENYLATION ELEMENT BINDING PROTEIN CPEB"/>
    <property type="match status" value="1"/>
</dbReference>
<feature type="region of interest" description="Disordered" evidence="3">
    <location>
        <begin position="808"/>
        <end position="834"/>
    </location>
</feature>
<dbReference type="AlphaFoldDB" id="A0A8D8M926"/>
<dbReference type="GO" id="GO:0045202">
    <property type="term" value="C:synapse"/>
    <property type="evidence" value="ECO:0007669"/>
    <property type="project" value="TreeGrafter"/>
</dbReference>
<dbReference type="EMBL" id="HBUF01047112">
    <property type="protein sequence ID" value="CAG6620148.1"/>
    <property type="molecule type" value="Transcribed_RNA"/>
</dbReference>
<dbReference type="SMART" id="SM00360">
    <property type="entry name" value="RRM"/>
    <property type="match status" value="2"/>
</dbReference>
<dbReference type="CDD" id="cd19757">
    <property type="entry name" value="Bbox1"/>
    <property type="match status" value="1"/>
</dbReference>
<organism evidence="5">
    <name type="scientific">Cacopsylla melanoneura</name>
    <dbReference type="NCBI Taxonomy" id="428564"/>
    <lineage>
        <taxon>Eukaryota</taxon>
        <taxon>Metazoa</taxon>
        <taxon>Ecdysozoa</taxon>
        <taxon>Arthropoda</taxon>
        <taxon>Hexapoda</taxon>
        <taxon>Insecta</taxon>
        <taxon>Pterygota</taxon>
        <taxon>Neoptera</taxon>
        <taxon>Paraneoptera</taxon>
        <taxon>Hemiptera</taxon>
        <taxon>Sternorrhyncha</taxon>
        <taxon>Psylloidea</taxon>
        <taxon>Psyllidae</taxon>
        <taxon>Psyllinae</taxon>
        <taxon>Cacopsylla</taxon>
    </lineage>
</organism>
<dbReference type="InterPro" id="IPR000504">
    <property type="entry name" value="RRM_dom"/>
</dbReference>
<dbReference type="PROSITE" id="PS50102">
    <property type="entry name" value="RRM"/>
    <property type="match status" value="1"/>
</dbReference>
<dbReference type="Gene3D" id="4.10.640.40">
    <property type="entry name" value="Cytoplasmic polyadenylation element-binding protein, ZZ domain"/>
    <property type="match status" value="1"/>
</dbReference>
<dbReference type="InterPro" id="IPR011990">
    <property type="entry name" value="TPR-like_helical_dom_sf"/>
</dbReference>
<reference evidence="5" key="1">
    <citation type="submission" date="2021-05" db="EMBL/GenBank/DDBJ databases">
        <authorList>
            <person name="Alioto T."/>
            <person name="Alioto T."/>
            <person name="Gomez Garrido J."/>
        </authorList>
    </citation>
    <scope>NUCLEOTIDE SEQUENCE</scope>
</reference>
<dbReference type="InterPro" id="IPR035979">
    <property type="entry name" value="RBD_domain_sf"/>
</dbReference>
<dbReference type="GO" id="GO:0005737">
    <property type="term" value="C:cytoplasm"/>
    <property type="evidence" value="ECO:0007669"/>
    <property type="project" value="TreeGrafter"/>
</dbReference>
<dbReference type="Pfam" id="PF12895">
    <property type="entry name" value="ANAPC3"/>
    <property type="match status" value="1"/>
</dbReference>
<proteinExistence type="predicted"/>
<evidence type="ECO:0000256" key="2">
    <source>
        <dbReference type="PROSITE-ProRule" id="PRU00176"/>
    </source>
</evidence>
<keyword evidence="1 2" id="KW-0694">RNA-binding</keyword>
<dbReference type="InterPro" id="IPR032296">
    <property type="entry name" value="CEBP_ZZ"/>
</dbReference>
<dbReference type="CDD" id="cd12725">
    <property type="entry name" value="RRM2_CPEB1"/>
    <property type="match status" value="1"/>
</dbReference>
<dbReference type="GO" id="GO:0005634">
    <property type="term" value="C:nucleus"/>
    <property type="evidence" value="ECO:0007669"/>
    <property type="project" value="TreeGrafter"/>
</dbReference>
<dbReference type="GO" id="GO:2000766">
    <property type="term" value="P:negative regulation of cytoplasmic translation"/>
    <property type="evidence" value="ECO:0007669"/>
    <property type="project" value="TreeGrafter"/>
</dbReference>
<dbReference type="GO" id="GO:0043005">
    <property type="term" value="C:neuron projection"/>
    <property type="evidence" value="ECO:0007669"/>
    <property type="project" value="TreeGrafter"/>
</dbReference>
<dbReference type="Pfam" id="PF16366">
    <property type="entry name" value="CEBP_ZZ"/>
    <property type="match status" value="1"/>
</dbReference>
<name>A0A8D8M926_9HEMI</name>
<evidence type="ECO:0000256" key="1">
    <source>
        <dbReference type="ARBA" id="ARBA00022884"/>
    </source>
</evidence>
<dbReference type="SUPFAM" id="SSF48452">
    <property type="entry name" value="TPR-like"/>
    <property type="match status" value="1"/>
</dbReference>
<evidence type="ECO:0000259" key="4">
    <source>
        <dbReference type="PROSITE" id="PS50102"/>
    </source>
</evidence>